<name>A0A2W2ATT0_9BACT</name>
<dbReference type="Proteomes" id="UP000248745">
    <property type="component" value="Unassembled WGS sequence"/>
</dbReference>
<sequence length="137" mass="15506">MAQPVPVKLRFLSGYNLSPKIPLQSGANFFVITKQKVFDKTFGIDKGTPPLPNPPDFKKEMVIVMAAMPTERITKMMFTNATRAGNYVEVYCNYKKTITPLTYTEFPIVVATLPIIPEVNEIRFYQGKDELAILKTK</sequence>
<comment type="caution">
    <text evidence="1">The sequence shown here is derived from an EMBL/GenBank/DDBJ whole genome shotgun (WGS) entry which is preliminary data.</text>
</comment>
<accession>A0A2W2ATT0</accession>
<organism evidence="1 2">
    <name type="scientific">Taibaiella soli</name>
    <dbReference type="NCBI Taxonomy" id="1649169"/>
    <lineage>
        <taxon>Bacteria</taxon>
        <taxon>Pseudomonadati</taxon>
        <taxon>Bacteroidota</taxon>
        <taxon>Chitinophagia</taxon>
        <taxon>Chitinophagales</taxon>
        <taxon>Chitinophagaceae</taxon>
        <taxon>Taibaiella</taxon>
    </lineage>
</organism>
<dbReference type="AlphaFoldDB" id="A0A2W2ATT0"/>
<evidence type="ECO:0000313" key="2">
    <source>
        <dbReference type="Proteomes" id="UP000248745"/>
    </source>
</evidence>
<keyword evidence="2" id="KW-1185">Reference proteome</keyword>
<evidence type="ECO:0000313" key="1">
    <source>
        <dbReference type="EMBL" id="PZF71364.1"/>
    </source>
</evidence>
<proteinExistence type="predicted"/>
<protein>
    <submittedName>
        <fullName evidence="1">Uncharacterized protein</fullName>
    </submittedName>
</protein>
<gene>
    <name evidence="1" type="ORF">DN068_18905</name>
</gene>
<dbReference type="EMBL" id="QKTW01000025">
    <property type="protein sequence ID" value="PZF71364.1"/>
    <property type="molecule type" value="Genomic_DNA"/>
</dbReference>
<reference evidence="1 2" key="1">
    <citation type="submission" date="2018-06" db="EMBL/GenBank/DDBJ databases">
        <title>Mucibacter soli gen. nov., sp. nov., a new member of the family Chitinophagaceae producing mucin.</title>
        <authorList>
            <person name="Kim M.-K."/>
            <person name="Park S."/>
            <person name="Kim T.-S."/>
            <person name="Joung Y."/>
            <person name="Han J.-H."/>
            <person name="Kim S.B."/>
        </authorList>
    </citation>
    <scope>NUCLEOTIDE SEQUENCE [LARGE SCALE GENOMIC DNA]</scope>
    <source>
        <strain evidence="1 2">R1-15</strain>
    </source>
</reference>